<proteinExistence type="predicted"/>
<feature type="transmembrane region" description="Helical" evidence="1">
    <location>
        <begin position="26"/>
        <end position="51"/>
    </location>
</feature>
<evidence type="ECO:0000313" key="2">
    <source>
        <dbReference type="EMBL" id="MCY6960474.1"/>
    </source>
</evidence>
<keyword evidence="3" id="KW-1185">Reference proteome</keyword>
<evidence type="ECO:0000256" key="1">
    <source>
        <dbReference type="SAM" id="Phobius"/>
    </source>
</evidence>
<evidence type="ECO:0008006" key="4">
    <source>
        <dbReference type="Google" id="ProtNLM"/>
    </source>
</evidence>
<name>A0ABT4DDS9_9CLOT</name>
<protein>
    <recommendedName>
        <fullName evidence="4">PilN domain-containing protein</fullName>
    </recommendedName>
</protein>
<comment type="caution">
    <text evidence="2">The sequence shown here is derived from an EMBL/GenBank/DDBJ whole genome shotgun (WGS) entry which is preliminary data.</text>
</comment>
<organism evidence="2 3">
    <name type="scientific">Clostridium brassicae</name>
    <dbReference type="NCBI Taxonomy" id="2999072"/>
    <lineage>
        <taxon>Bacteria</taxon>
        <taxon>Bacillati</taxon>
        <taxon>Bacillota</taxon>
        <taxon>Clostridia</taxon>
        <taxon>Eubacteriales</taxon>
        <taxon>Clostridiaceae</taxon>
        <taxon>Clostridium</taxon>
    </lineage>
</organism>
<reference evidence="2" key="1">
    <citation type="submission" date="2022-12" db="EMBL/GenBank/DDBJ databases">
        <title>Clostridium sp. nov., isolated from industrial wastewater.</title>
        <authorList>
            <person name="Jiayan W."/>
        </authorList>
    </citation>
    <scope>NUCLEOTIDE SEQUENCE</scope>
    <source>
        <strain evidence="2">ZC22-4</strain>
    </source>
</reference>
<gene>
    <name evidence="2" type="ORF">OW729_17890</name>
</gene>
<keyword evidence="1" id="KW-1133">Transmembrane helix</keyword>
<dbReference type="Proteomes" id="UP001144612">
    <property type="component" value="Unassembled WGS sequence"/>
</dbReference>
<sequence>MNNSKPKFQVKIQGVRSNKKIKNIKLLNNVTSIFLIIFLISIFAAITFFGYKQKNSIKLKQQEIQHAKVNKMKNSNKKYTYNDILQYVSNEENVEIKKVNKESGKVNKVVNIELEYKGDIEKFNKFLESIHEKENFYSIEKIKIDLVENNNIKSLFICKFFI</sequence>
<evidence type="ECO:0000313" key="3">
    <source>
        <dbReference type="Proteomes" id="UP001144612"/>
    </source>
</evidence>
<dbReference type="EMBL" id="JAPQFJ010000030">
    <property type="protein sequence ID" value="MCY6960474.1"/>
    <property type="molecule type" value="Genomic_DNA"/>
</dbReference>
<accession>A0ABT4DDS9</accession>
<keyword evidence="1" id="KW-0812">Transmembrane</keyword>
<keyword evidence="1" id="KW-0472">Membrane</keyword>
<dbReference type="RefSeq" id="WP_268062911.1">
    <property type="nucleotide sequence ID" value="NZ_JAPQFJ010000030.1"/>
</dbReference>